<feature type="region of interest" description="Disordered" evidence="6">
    <location>
        <begin position="1"/>
        <end position="45"/>
    </location>
</feature>
<dbReference type="PANTHER" id="PTHR45764">
    <property type="entry name" value="BZIP TRANSCRIPTION FACTOR 44"/>
    <property type="match status" value="1"/>
</dbReference>
<dbReference type="GO" id="GO:0046982">
    <property type="term" value="F:protein heterodimerization activity"/>
    <property type="evidence" value="ECO:0007669"/>
    <property type="project" value="UniProtKB-ARBA"/>
</dbReference>
<feature type="domain" description="BZIP" evidence="7">
    <location>
        <begin position="14"/>
        <end position="77"/>
    </location>
</feature>
<keyword evidence="3" id="KW-0238">DNA-binding</keyword>
<dbReference type="Pfam" id="PF00170">
    <property type="entry name" value="bZIP_1"/>
    <property type="match status" value="1"/>
</dbReference>
<evidence type="ECO:0000259" key="7">
    <source>
        <dbReference type="PROSITE" id="PS50217"/>
    </source>
</evidence>
<dbReference type="Proteomes" id="UP000287651">
    <property type="component" value="Unassembled WGS sequence"/>
</dbReference>
<dbReference type="GO" id="GO:0003700">
    <property type="term" value="F:DNA-binding transcription factor activity"/>
    <property type="evidence" value="ECO:0007669"/>
    <property type="project" value="InterPro"/>
</dbReference>
<dbReference type="PROSITE" id="PS50217">
    <property type="entry name" value="BZIP"/>
    <property type="match status" value="1"/>
</dbReference>
<evidence type="ECO:0000256" key="5">
    <source>
        <dbReference type="ARBA" id="ARBA00023242"/>
    </source>
</evidence>
<sequence length="136" mass="15516">MPAAQSRQSLMAVNERTQKRKLSNRESAKRSRMRKQQHLQELTGDETRLKLENGQILERVERLAQGHQWLESENAVLRAEVAELAETLRSLESVLCYAEEFNGVATDSVEPSDHLLRRWQPPCVMASAADAMLFLV</sequence>
<protein>
    <recommendedName>
        <fullName evidence="7">BZIP domain-containing protein</fullName>
    </recommendedName>
</protein>
<keyword evidence="2" id="KW-0805">Transcription regulation</keyword>
<evidence type="ECO:0000313" key="9">
    <source>
        <dbReference type="Proteomes" id="UP000287651"/>
    </source>
</evidence>
<dbReference type="PROSITE" id="PS00036">
    <property type="entry name" value="BZIP_BASIC"/>
    <property type="match status" value="1"/>
</dbReference>
<dbReference type="GO" id="GO:0045893">
    <property type="term" value="P:positive regulation of DNA-templated transcription"/>
    <property type="evidence" value="ECO:0007669"/>
    <property type="project" value="TreeGrafter"/>
</dbReference>
<dbReference type="CDD" id="cd14702">
    <property type="entry name" value="bZIP_plant_GBF1"/>
    <property type="match status" value="1"/>
</dbReference>
<evidence type="ECO:0000256" key="3">
    <source>
        <dbReference type="ARBA" id="ARBA00023125"/>
    </source>
</evidence>
<evidence type="ECO:0000313" key="8">
    <source>
        <dbReference type="EMBL" id="RRT74142.1"/>
    </source>
</evidence>
<name>A0A427AD63_ENSVE</name>
<dbReference type="EMBL" id="AMZH03002868">
    <property type="protein sequence ID" value="RRT74142.1"/>
    <property type="molecule type" value="Genomic_DNA"/>
</dbReference>
<dbReference type="SMART" id="SM00338">
    <property type="entry name" value="BRLZ"/>
    <property type="match status" value="1"/>
</dbReference>
<evidence type="ECO:0000256" key="4">
    <source>
        <dbReference type="ARBA" id="ARBA00023163"/>
    </source>
</evidence>
<dbReference type="Gene3D" id="1.20.5.170">
    <property type="match status" value="1"/>
</dbReference>
<feature type="compositionally biased region" description="Polar residues" evidence="6">
    <location>
        <begin position="1"/>
        <end position="11"/>
    </location>
</feature>
<accession>A0A427AD63</accession>
<proteinExistence type="predicted"/>
<reference evidence="8 9" key="1">
    <citation type="journal article" date="2014" name="Agronomy (Basel)">
        <title>A Draft Genome Sequence for Ensete ventricosum, the Drought-Tolerant Tree Against Hunger.</title>
        <authorList>
            <person name="Harrison J."/>
            <person name="Moore K.A."/>
            <person name="Paszkiewicz K."/>
            <person name="Jones T."/>
            <person name="Grant M."/>
            <person name="Ambacheew D."/>
            <person name="Muzemil S."/>
            <person name="Studholme D.J."/>
        </authorList>
    </citation>
    <scope>NUCLEOTIDE SEQUENCE [LARGE SCALE GENOMIC DNA]</scope>
</reference>
<dbReference type="SUPFAM" id="SSF57959">
    <property type="entry name" value="Leucine zipper domain"/>
    <property type="match status" value="1"/>
</dbReference>
<dbReference type="AlphaFoldDB" id="A0A427AD63"/>
<dbReference type="GO" id="GO:0000976">
    <property type="term" value="F:transcription cis-regulatory region binding"/>
    <property type="evidence" value="ECO:0007669"/>
    <property type="project" value="TreeGrafter"/>
</dbReference>
<evidence type="ECO:0000256" key="1">
    <source>
        <dbReference type="ARBA" id="ARBA00004123"/>
    </source>
</evidence>
<evidence type="ECO:0000256" key="6">
    <source>
        <dbReference type="SAM" id="MobiDB-lite"/>
    </source>
</evidence>
<dbReference type="FunFam" id="1.20.5.170:FF:000020">
    <property type="entry name" value="BZIP transcription factor"/>
    <property type="match status" value="1"/>
</dbReference>
<dbReference type="InterPro" id="IPR004827">
    <property type="entry name" value="bZIP"/>
</dbReference>
<comment type="caution">
    <text evidence="8">The sequence shown here is derived from an EMBL/GenBank/DDBJ whole genome shotgun (WGS) entry which is preliminary data.</text>
</comment>
<gene>
    <name evidence="8" type="ORF">B296_00024127</name>
</gene>
<organism evidence="8 9">
    <name type="scientific">Ensete ventricosum</name>
    <name type="common">Abyssinian banana</name>
    <name type="synonym">Musa ensete</name>
    <dbReference type="NCBI Taxonomy" id="4639"/>
    <lineage>
        <taxon>Eukaryota</taxon>
        <taxon>Viridiplantae</taxon>
        <taxon>Streptophyta</taxon>
        <taxon>Embryophyta</taxon>
        <taxon>Tracheophyta</taxon>
        <taxon>Spermatophyta</taxon>
        <taxon>Magnoliopsida</taxon>
        <taxon>Liliopsida</taxon>
        <taxon>Zingiberales</taxon>
        <taxon>Musaceae</taxon>
        <taxon>Ensete</taxon>
    </lineage>
</organism>
<dbReference type="InterPro" id="IPR046347">
    <property type="entry name" value="bZIP_sf"/>
</dbReference>
<evidence type="ECO:0000256" key="2">
    <source>
        <dbReference type="ARBA" id="ARBA00023015"/>
    </source>
</evidence>
<dbReference type="PANTHER" id="PTHR45764:SF38">
    <property type="entry name" value="BZIP TRANSCRIPTION FACTOR 44"/>
    <property type="match status" value="1"/>
</dbReference>
<dbReference type="InterPro" id="IPR045314">
    <property type="entry name" value="bZIP_plant_GBF1"/>
</dbReference>
<comment type="subcellular location">
    <subcellularLocation>
        <location evidence="1">Nucleus</location>
    </subcellularLocation>
</comment>
<keyword evidence="4" id="KW-0804">Transcription</keyword>
<keyword evidence="5" id="KW-0539">Nucleus</keyword>
<dbReference type="GO" id="GO:0005634">
    <property type="term" value="C:nucleus"/>
    <property type="evidence" value="ECO:0007669"/>
    <property type="project" value="UniProtKB-SubCell"/>
</dbReference>